<dbReference type="EMBL" id="GEBQ01026416">
    <property type="protein sequence ID" value="JAT13561.1"/>
    <property type="molecule type" value="Transcribed_RNA"/>
</dbReference>
<sequence>SDTDSESDDGLYTSEDILLSIGFNQSFVKNVESKSTKPSTYVPQCSEHGSPQPGPSKSKESDASNQQDGLDISPLMNIDVENVLGDTHQIDLSFNLFESPNIESDPDDPNDSDFNPISDVDQTNMSDQDSEDINGNVLLVQDENIE</sequence>
<feature type="region of interest" description="Disordered" evidence="1">
    <location>
        <begin position="98"/>
        <end position="146"/>
    </location>
</feature>
<dbReference type="AlphaFoldDB" id="A0A1B6KQ64"/>
<protein>
    <submittedName>
        <fullName evidence="2">Uncharacterized protein</fullName>
    </submittedName>
</protein>
<feature type="compositionally biased region" description="Polar residues" evidence="1">
    <location>
        <begin position="36"/>
        <end position="49"/>
    </location>
</feature>
<gene>
    <name evidence="2" type="ORF">g.52731</name>
</gene>
<proteinExistence type="predicted"/>
<feature type="region of interest" description="Disordered" evidence="1">
    <location>
        <begin position="32"/>
        <end position="74"/>
    </location>
</feature>
<feature type="non-terminal residue" evidence="2">
    <location>
        <position position="1"/>
    </location>
</feature>
<accession>A0A1B6KQ64</accession>
<evidence type="ECO:0000256" key="1">
    <source>
        <dbReference type="SAM" id="MobiDB-lite"/>
    </source>
</evidence>
<reference evidence="2" key="1">
    <citation type="submission" date="2015-11" db="EMBL/GenBank/DDBJ databases">
        <title>De novo transcriptome assembly of four potential Pierce s Disease insect vectors from Arizona vineyards.</title>
        <authorList>
            <person name="Tassone E.E."/>
        </authorList>
    </citation>
    <scope>NUCLEOTIDE SEQUENCE</scope>
</reference>
<evidence type="ECO:0000313" key="2">
    <source>
        <dbReference type="EMBL" id="JAT13561.1"/>
    </source>
</evidence>
<name>A0A1B6KQ64_9HEMI</name>
<organism evidence="2">
    <name type="scientific">Graphocephala atropunctata</name>
    <dbReference type="NCBI Taxonomy" id="36148"/>
    <lineage>
        <taxon>Eukaryota</taxon>
        <taxon>Metazoa</taxon>
        <taxon>Ecdysozoa</taxon>
        <taxon>Arthropoda</taxon>
        <taxon>Hexapoda</taxon>
        <taxon>Insecta</taxon>
        <taxon>Pterygota</taxon>
        <taxon>Neoptera</taxon>
        <taxon>Paraneoptera</taxon>
        <taxon>Hemiptera</taxon>
        <taxon>Auchenorrhyncha</taxon>
        <taxon>Membracoidea</taxon>
        <taxon>Cicadellidae</taxon>
        <taxon>Cicadellinae</taxon>
        <taxon>Cicadellini</taxon>
        <taxon>Graphocephala</taxon>
    </lineage>
</organism>